<dbReference type="Proteomes" id="UP000076532">
    <property type="component" value="Unassembled WGS sequence"/>
</dbReference>
<evidence type="ECO:0000313" key="2">
    <source>
        <dbReference type="Proteomes" id="UP000076532"/>
    </source>
</evidence>
<evidence type="ECO:0000313" key="1">
    <source>
        <dbReference type="EMBL" id="KZP04095.1"/>
    </source>
</evidence>
<organism evidence="1 2">
    <name type="scientific">Athelia psychrophila</name>
    <dbReference type="NCBI Taxonomy" id="1759441"/>
    <lineage>
        <taxon>Eukaryota</taxon>
        <taxon>Fungi</taxon>
        <taxon>Dikarya</taxon>
        <taxon>Basidiomycota</taxon>
        <taxon>Agaricomycotina</taxon>
        <taxon>Agaricomycetes</taxon>
        <taxon>Agaricomycetidae</taxon>
        <taxon>Atheliales</taxon>
        <taxon>Atheliaceae</taxon>
        <taxon>Athelia</taxon>
    </lineage>
</organism>
<reference evidence="1 2" key="1">
    <citation type="journal article" date="2016" name="Mol. Biol. Evol.">
        <title>Comparative Genomics of Early-Diverging Mushroom-Forming Fungi Provides Insights into the Origins of Lignocellulose Decay Capabilities.</title>
        <authorList>
            <person name="Nagy L.G."/>
            <person name="Riley R."/>
            <person name="Tritt A."/>
            <person name="Adam C."/>
            <person name="Daum C."/>
            <person name="Floudas D."/>
            <person name="Sun H."/>
            <person name="Yadav J.S."/>
            <person name="Pangilinan J."/>
            <person name="Larsson K.H."/>
            <person name="Matsuura K."/>
            <person name="Barry K."/>
            <person name="Labutti K."/>
            <person name="Kuo R."/>
            <person name="Ohm R.A."/>
            <person name="Bhattacharya S.S."/>
            <person name="Shirouzu T."/>
            <person name="Yoshinaga Y."/>
            <person name="Martin F.M."/>
            <person name="Grigoriev I.V."/>
            <person name="Hibbett D.S."/>
        </authorList>
    </citation>
    <scope>NUCLEOTIDE SEQUENCE [LARGE SCALE GENOMIC DNA]</scope>
    <source>
        <strain evidence="1 2">CBS 109695</strain>
    </source>
</reference>
<proteinExistence type="predicted"/>
<protein>
    <submittedName>
        <fullName evidence="1">Uncharacterized protein</fullName>
    </submittedName>
</protein>
<sequence>MARGAHVRRVVLDAARALPQGDQADQAQVTAEPGLALKLPPRPHVALLGAPLAPPRLHLRHPNVRALLHLAPPEDKPALTPRPPLTLKRCVEFKKKVMLLRELHAWEEERKVDQARFKVHDWEEGRSLEAERALAAAPAVAGVPVEARFQAAPEAAAEAVAAADRAAGEVGRADGLAPEAKPVHEEAVLVVVGDPRGGFVCKPLLRDLPCHPPPSLGYVIEKRAEERSGPSFSVGLRGVFGNERLVNYYTIREDLYDF</sequence>
<name>A0A167UMH0_9AGAM</name>
<keyword evidence="2" id="KW-1185">Reference proteome</keyword>
<dbReference type="EMBL" id="KV417960">
    <property type="protein sequence ID" value="KZP04095.1"/>
    <property type="molecule type" value="Genomic_DNA"/>
</dbReference>
<dbReference type="AlphaFoldDB" id="A0A167UMH0"/>
<gene>
    <name evidence="1" type="ORF">FIBSPDRAFT_904527</name>
</gene>
<accession>A0A167UMH0</accession>